<dbReference type="PANTHER" id="PTHR19842:SF0">
    <property type="entry name" value="TARGET OF RAPAMYCIN COMPLEX SUBUNIT LST8"/>
    <property type="match status" value="1"/>
</dbReference>
<comment type="function">
    <text evidence="5">Subunit of TORC1 and TORC2, which regulate cell growth and survival in response to nutrient and hormonal signals.</text>
</comment>
<dbReference type="Gene3D" id="2.130.10.10">
    <property type="entry name" value="YVTN repeat-like/Quinoprotein amine dehydrogenase"/>
    <property type="match status" value="2"/>
</dbReference>
<accession>A0AAV2A874</accession>
<proteinExistence type="inferred from homology"/>
<evidence type="ECO:0000256" key="3">
    <source>
        <dbReference type="ARBA" id="ARBA00022737"/>
    </source>
</evidence>
<dbReference type="GO" id="GO:0005737">
    <property type="term" value="C:cytoplasm"/>
    <property type="evidence" value="ECO:0007669"/>
    <property type="project" value="UniProtKB-SubCell"/>
</dbReference>
<dbReference type="Pfam" id="PF00400">
    <property type="entry name" value="WD40"/>
    <property type="match status" value="3"/>
</dbReference>
<feature type="repeat" description="WD" evidence="4">
    <location>
        <begin position="78"/>
        <end position="113"/>
    </location>
</feature>
<reference evidence="7 8" key="1">
    <citation type="submission" date="2024-04" db="EMBL/GenBank/DDBJ databases">
        <authorList>
            <person name="Rising A."/>
            <person name="Reimegard J."/>
            <person name="Sonavane S."/>
            <person name="Akerstrom W."/>
            <person name="Nylinder S."/>
            <person name="Hedman E."/>
            <person name="Kallberg Y."/>
        </authorList>
    </citation>
    <scope>NUCLEOTIDE SEQUENCE [LARGE SCALE GENOMIC DNA]</scope>
</reference>
<sequence>MTTEESQNKVILATGGYDHTIHFWQAHSGVRQFSVQHPSSQINSMEIHPNRQLLAAAGFQHIRMYDIYSNNPNPVVNYEGVPKNFTAVGFQEEGRWMYTGSEDNSARVWDLRTRTLQCQRLFNAGIAGAPVNCVCLHPNQGELYIGDQNGAIYIWDLRLGDEQSSKKPFFKVSEPHVSIQYIHIDAEGTFMAAVDNKDVINKWRETKSPERPKCVVDNNDKMGGVDKIDQHLAACSTPRRRGKKYYKIFFHLLDLALWNSYILYCKSGCSRSPKQLRMELIEKLISESHCEEFSATSGRPSISPSPLRLLVTTSADCSAKVWRTADLNLLPSSQVTDPSYENNNIEWKKIRPTPMIELRDNNQRWVWDLAFSADSQYLFTASSDNLARLWCISKGEVKREYSGHSKALTALAFKDGV</sequence>
<dbReference type="InterPro" id="IPR019775">
    <property type="entry name" value="WD40_repeat_CS"/>
</dbReference>
<evidence type="ECO:0000259" key="6">
    <source>
        <dbReference type="Pfam" id="PF13843"/>
    </source>
</evidence>
<dbReference type="SUPFAM" id="SSF50978">
    <property type="entry name" value="WD40 repeat-like"/>
    <property type="match status" value="1"/>
</dbReference>
<dbReference type="SMART" id="SM00320">
    <property type="entry name" value="WD40"/>
    <property type="match status" value="5"/>
</dbReference>
<keyword evidence="2 4" id="KW-0853">WD repeat</keyword>
<dbReference type="EMBL" id="CAXIEN010000129">
    <property type="protein sequence ID" value="CAL1280210.1"/>
    <property type="molecule type" value="Genomic_DNA"/>
</dbReference>
<evidence type="ECO:0000256" key="5">
    <source>
        <dbReference type="RuleBase" id="RU369068"/>
    </source>
</evidence>
<comment type="caution">
    <text evidence="7">The sequence shown here is derived from an EMBL/GenBank/DDBJ whole genome shotgun (WGS) entry which is preliminary data.</text>
</comment>
<dbReference type="GO" id="GO:0031929">
    <property type="term" value="P:TOR signaling"/>
    <property type="evidence" value="ECO:0007669"/>
    <property type="project" value="UniProtKB-UniRule"/>
</dbReference>
<protein>
    <recommendedName>
        <fullName evidence="5">Target of rapamycin complex subunit lst8</fullName>
        <shortName evidence="5">TORC subunit lst8</shortName>
    </recommendedName>
</protein>
<keyword evidence="8" id="KW-1185">Reference proteome</keyword>
<dbReference type="PROSITE" id="PS50294">
    <property type="entry name" value="WD_REPEATS_REGION"/>
    <property type="match status" value="1"/>
</dbReference>
<gene>
    <name evidence="7" type="ORF">LARSCL_LOCUS10831</name>
</gene>
<dbReference type="Proteomes" id="UP001497382">
    <property type="component" value="Unassembled WGS sequence"/>
</dbReference>
<evidence type="ECO:0000256" key="1">
    <source>
        <dbReference type="ARBA" id="ARBA00009890"/>
    </source>
</evidence>
<feature type="repeat" description="WD" evidence="4">
    <location>
        <begin position="359"/>
        <end position="400"/>
    </location>
</feature>
<dbReference type="InterPro" id="IPR036322">
    <property type="entry name" value="WD40_repeat_dom_sf"/>
</dbReference>
<feature type="domain" description="PiggyBac transposable element-derived protein" evidence="6">
    <location>
        <begin position="199"/>
        <end position="261"/>
    </location>
</feature>
<evidence type="ECO:0000256" key="4">
    <source>
        <dbReference type="PROSITE-ProRule" id="PRU00221"/>
    </source>
</evidence>
<dbReference type="InterPro" id="IPR029526">
    <property type="entry name" value="PGBD"/>
</dbReference>
<dbReference type="PROSITE" id="PS00678">
    <property type="entry name" value="WD_REPEATS_1"/>
    <property type="match status" value="1"/>
</dbReference>
<dbReference type="Pfam" id="PF13843">
    <property type="entry name" value="DDE_Tnp_1_7"/>
    <property type="match status" value="1"/>
</dbReference>
<dbReference type="PROSITE" id="PS50082">
    <property type="entry name" value="WD_REPEATS_2"/>
    <property type="match status" value="2"/>
</dbReference>
<keyword evidence="5" id="KW-0963">Cytoplasm</keyword>
<name>A0AAV2A874_9ARAC</name>
<dbReference type="InterPro" id="IPR037588">
    <property type="entry name" value="MLST8"/>
</dbReference>
<evidence type="ECO:0000313" key="7">
    <source>
        <dbReference type="EMBL" id="CAL1280210.1"/>
    </source>
</evidence>
<dbReference type="GO" id="GO:0031931">
    <property type="term" value="C:TORC1 complex"/>
    <property type="evidence" value="ECO:0007669"/>
    <property type="project" value="UniProtKB-UniRule"/>
</dbReference>
<dbReference type="InterPro" id="IPR015943">
    <property type="entry name" value="WD40/YVTN_repeat-like_dom_sf"/>
</dbReference>
<organism evidence="7 8">
    <name type="scientific">Larinioides sclopetarius</name>
    <dbReference type="NCBI Taxonomy" id="280406"/>
    <lineage>
        <taxon>Eukaryota</taxon>
        <taxon>Metazoa</taxon>
        <taxon>Ecdysozoa</taxon>
        <taxon>Arthropoda</taxon>
        <taxon>Chelicerata</taxon>
        <taxon>Arachnida</taxon>
        <taxon>Araneae</taxon>
        <taxon>Araneomorphae</taxon>
        <taxon>Entelegynae</taxon>
        <taxon>Araneoidea</taxon>
        <taxon>Araneidae</taxon>
        <taxon>Larinioides</taxon>
    </lineage>
</organism>
<dbReference type="GO" id="GO:0032956">
    <property type="term" value="P:regulation of actin cytoskeleton organization"/>
    <property type="evidence" value="ECO:0007669"/>
    <property type="project" value="TreeGrafter"/>
</dbReference>
<dbReference type="AlphaFoldDB" id="A0AAV2A874"/>
<evidence type="ECO:0000313" key="8">
    <source>
        <dbReference type="Proteomes" id="UP001497382"/>
    </source>
</evidence>
<dbReference type="InterPro" id="IPR001680">
    <property type="entry name" value="WD40_rpt"/>
</dbReference>
<evidence type="ECO:0000256" key="2">
    <source>
        <dbReference type="ARBA" id="ARBA00022574"/>
    </source>
</evidence>
<comment type="subcellular location">
    <subcellularLocation>
        <location evidence="5">Cytoplasm</location>
    </subcellularLocation>
</comment>
<dbReference type="GO" id="GO:0031932">
    <property type="term" value="C:TORC2 complex"/>
    <property type="evidence" value="ECO:0007669"/>
    <property type="project" value="UniProtKB-UniRule"/>
</dbReference>
<dbReference type="PANTHER" id="PTHR19842">
    <property type="entry name" value="G BETA-LIKE PROTEIN GBL"/>
    <property type="match status" value="1"/>
</dbReference>
<comment type="subunit">
    <text evidence="5">Part of TORC1 complex. Part of the TORC2 complex.</text>
</comment>
<keyword evidence="3 5" id="KW-0677">Repeat</keyword>
<comment type="similarity">
    <text evidence="1 5">Belongs to the WD repeat LST8 family.</text>
</comment>